<dbReference type="EMBL" id="CH476737">
    <property type="protein sequence ID" value="EIE83307.1"/>
    <property type="molecule type" value="Genomic_DNA"/>
</dbReference>
<evidence type="ECO:0000313" key="4">
    <source>
        <dbReference type="Proteomes" id="UP000009138"/>
    </source>
</evidence>
<dbReference type="VEuPathDB" id="FungiDB:RO3G_08012"/>
<evidence type="ECO:0000256" key="1">
    <source>
        <dbReference type="ARBA" id="ARBA00006484"/>
    </source>
</evidence>
<proteinExistence type="inferred from homology"/>
<reference evidence="3 4" key="1">
    <citation type="journal article" date="2009" name="PLoS Genet.">
        <title>Genomic analysis of the basal lineage fungus Rhizopus oryzae reveals a whole-genome duplication.</title>
        <authorList>
            <person name="Ma L.-J."/>
            <person name="Ibrahim A.S."/>
            <person name="Skory C."/>
            <person name="Grabherr M.G."/>
            <person name="Burger G."/>
            <person name="Butler M."/>
            <person name="Elias M."/>
            <person name="Idnurm A."/>
            <person name="Lang B.F."/>
            <person name="Sone T."/>
            <person name="Abe A."/>
            <person name="Calvo S.E."/>
            <person name="Corrochano L.M."/>
            <person name="Engels R."/>
            <person name="Fu J."/>
            <person name="Hansberg W."/>
            <person name="Kim J.-M."/>
            <person name="Kodira C.D."/>
            <person name="Koehrsen M.J."/>
            <person name="Liu B."/>
            <person name="Miranda-Saavedra D."/>
            <person name="O'Leary S."/>
            <person name="Ortiz-Castellanos L."/>
            <person name="Poulter R."/>
            <person name="Rodriguez-Romero J."/>
            <person name="Ruiz-Herrera J."/>
            <person name="Shen Y.-Q."/>
            <person name="Zeng Q."/>
            <person name="Galagan J."/>
            <person name="Birren B.W."/>
            <person name="Cuomo C.A."/>
            <person name="Wickes B.L."/>
        </authorList>
    </citation>
    <scope>NUCLEOTIDE SEQUENCE [LARGE SCALE GENOMIC DNA]</scope>
    <source>
        <strain evidence="4">RA 99-880 / ATCC MYA-4621 / FGSC 9543 / NRRL 43880</strain>
    </source>
</reference>
<evidence type="ECO:0000313" key="3">
    <source>
        <dbReference type="EMBL" id="EIE83307.1"/>
    </source>
</evidence>
<dbReference type="RefSeq" id="XP_067518703.1">
    <property type="nucleotide sequence ID" value="XM_067662602.1"/>
</dbReference>
<keyword evidence="2" id="KW-0560">Oxidoreductase</keyword>
<organism evidence="3 4">
    <name type="scientific">Rhizopus delemar (strain RA 99-880 / ATCC MYA-4621 / FGSC 9543 / NRRL 43880)</name>
    <name type="common">Mucormycosis agent</name>
    <name type="synonym">Rhizopus arrhizus var. delemar</name>
    <dbReference type="NCBI Taxonomy" id="246409"/>
    <lineage>
        <taxon>Eukaryota</taxon>
        <taxon>Fungi</taxon>
        <taxon>Fungi incertae sedis</taxon>
        <taxon>Mucoromycota</taxon>
        <taxon>Mucoromycotina</taxon>
        <taxon>Mucoromycetes</taxon>
        <taxon>Mucorales</taxon>
        <taxon>Mucorineae</taxon>
        <taxon>Rhizopodaceae</taxon>
        <taxon>Rhizopus</taxon>
    </lineage>
</organism>
<dbReference type="STRING" id="246409.I1C4C7"/>
<evidence type="ECO:0000256" key="2">
    <source>
        <dbReference type="ARBA" id="ARBA00023002"/>
    </source>
</evidence>
<sequence length="103" mass="11389">MIAHYKEKHKNETPTAVITGGDSGIGLEITRSLLQAGFHVIIGLNYTNAFVFDSVYKFASEVKLELSERKIDVLINNAGIMNVPYLKTEDGFESQCQIVRGIA</sequence>
<gene>
    <name evidence="3" type="ORF">RO3G_08012</name>
</gene>
<dbReference type="Pfam" id="PF00106">
    <property type="entry name" value="adh_short"/>
    <property type="match status" value="1"/>
</dbReference>
<dbReference type="InterPro" id="IPR036291">
    <property type="entry name" value="NAD(P)-bd_dom_sf"/>
</dbReference>
<dbReference type="Proteomes" id="UP000009138">
    <property type="component" value="Unassembled WGS sequence"/>
</dbReference>
<dbReference type="SUPFAM" id="SSF51735">
    <property type="entry name" value="NAD(P)-binding Rossmann-fold domains"/>
    <property type="match status" value="1"/>
</dbReference>
<dbReference type="Gene3D" id="3.40.50.720">
    <property type="entry name" value="NAD(P)-binding Rossmann-like Domain"/>
    <property type="match status" value="1"/>
</dbReference>
<dbReference type="AlphaFoldDB" id="I1C4C7"/>
<dbReference type="PANTHER" id="PTHR24320">
    <property type="entry name" value="RETINOL DEHYDROGENASE"/>
    <property type="match status" value="1"/>
</dbReference>
<dbReference type="GeneID" id="93614983"/>
<dbReference type="PRINTS" id="PR00081">
    <property type="entry name" value="GDHRDH"/>
</dbReference>
<name>I1C4C7_RHIO9</name>
<dbReference type="PANTHER" id="PTHR24320:SF264">
    <property type="entry name" value="DEHYDROGENASE_REDUCTASE SDR FAMILY MEMBER ON CHROMOSOME X"/>
    <property type="match status" value="1"/>
</dbReference>
<accession>I1C4C7</accession>
<dbReference type="OrthoDB" id="191139at2759"/>
<keyword evidence="4" id="KW-1185">Reference proteome</keyword>
<dbReference type="InParanoid" id="I1C4C7"/>
<comment type="similarity">
    <text evidence="1">Belongs to the short-chain dehydrogenases/reductases (SDR) family.</text>
</comment>
<dbReference type="GO" id="GO:0016491">
    <property type="term" value="F:oxidoreductase activity"/>
    <property type="evidence" value="ECO:0007669"/>
    <property type="project" value="UniProtKB-KW"/>
</dbReference>
<protein>
    <submittedName>
        <fullName evidence="3">Uncharacterized protein</fullName>
    </submittedName>
</protein>
<dbReference type="InterPro" id="IPR002347">
    <property type="entry name" value="SDR_fam"/>
</dbReference>